<protein>
    <submittedName>
        <fullName evidence="1">Uncharacterized protein</fullName>
    </submittedName>
</protein>
<reference evidence="1" key="2">
    <citation type="journal article" date="2014" name="ISME J.">
        <title>Microbial stratification in low pH oxic and suboxic macroscopic growths along an acid mine drainage.</title>
        <authorList>
            <person name="Mendez-Garcia C."/>
            <person name="Mesa V."/>
            <person name="Sprenger R.R."/>
            <person name="Richter M."/>
            <person name="Diez M.S."/>
            <person name="Solano J."/>
            <person name="Bargiela R."/>
            <person name="Golyshina O.V."/>
            <person name="Manteca A."/>
            <person name="Ramos J.L."/>
            <person name="Gallego J.R."/>
            <person name="Llorente I."/>
            <person name="Martins Dos Santos V.A."/>
            <person name="Jensen O.N."/>
            <person name="Pelaez A.I."/>
            <person name="Sanchez J."/>
            <person name="Ferrer M."/>
        </authorList>
    </citation>
    <scope>NUCLEOTIDE SEQUENCE</scope>
</reference>
<dbReference type="AlphaFoldDB" id="T1BTZ6"/>
<comment type="caution">
    <text evidence="1">The sequence shown here is derived from an EMBL/GenBank/DDBJ whole genome shotgun (WGS) entry which is preliminary data.</text>
</comment>
<proteinExistence type="predicted"/>
<accession>T1BTZ6</accession>
<organism evidence="1">
    <name type="scientific">mine drainage metagenome</name>
    <dbReference type="NCBI Taxonomy" id="410659"/>
    <lineage>
        <taxon>unclassified sequences</taxon>
        <taxon>metagenomes</taxon>
        <taxon>ecological metagenomes</taxon>
    </lineage>
</organism>
<evidence type="ECO:0000313" key="1">
    <source>
        <dbReference type="EMBL" id="EQD57430.1"/>
    </source>
</evidence>
<name>T1BTZ6_9ZZZZ</name>
<reference evidence="1" key="1">
    <citation type="submission" date="2013-08" db="EMBL/GenBank/DDBJ databases">
        <authorList>
            <person name="Mendez C."/>
            <person name="Richter M."/>
            <person name="Ferrer M."/>
            <person name="Sanchez J."/>
        </authorList>
    </citation>
    <scope>NUCLEOTIDE SEQUENCE</scope>
</reference>
<sequence>MGLAMCLGAIAPSLAADAPAVAPVPQLPVNDFARFPLLRDVVMSPDGKYLAGSYEVDQTAGTNSKFQLIVFALPSLKVTARLNFAPWHMPGLITWVGSTRLVVSENKVTGSLAAEQPTGDIIALNADGSQQRTLYSIAARGTPGASFNMMDMVDGNPTVVGPTHGMNGHVFIELHPFPMNVSQHDETRTAPFSTTWTVLVAIPGR</sequence>
<dbReference type="EMBL" id="AUZZ01003261">
    <property type="protein sequence ID" value="EQD57430.1"/>
    <property type="molecule type" value="Genomic_DNA"/>
</dbReference>
<gene>
    <name evidence="1" type="ORF">B2A_04805</name>
</gene>